<dbReference type="InterPro" id="IPR032275">
    <property type="entry name" value="DUF4986"/>
</dbReference>
<feature type="domain" description="DUF4986" evidence="2">
    <location>
        <begin position="553"/>
        <end position="636"/>
    </location>
</feature>
<dbReference type="RefSeq" id="WP_266067804.1">
    <property type="nucleotide sequence ID" value="NZ_JAPJDA010000001.1"/>
</dbReference>
<dbReference type="Pfam" id="PF16375">
    <property type="entry name" value="DUF4986"/>
    <property type="match status" value="1"/>
</dbReference>
<dbReference type="PANTHER" id="PTHR31151:SF0">
    <property type="entry name" value="PROLINE-TRNA LIGASE (DUF1680)"/>
    <property type="match status" value="1"/>
</dbReference>
<name>A0A9X3HZ76_9FLAO</name>
<dbReference type="GO" id="GO:0005975">
    <property type="term" value="P:carbohydrate metabolic process"/>
    <property type="evidence" value="ECO:0007669"/>
    <property type="project" value="InterPro"/>
</dbReference>
<sequence length="800" mass="91336">MIKDHKHHILFNLLLIAFAFGPNVWAQSKSDIKFFKLQDVELGEGSFKQAMLTDLNYILELEPDKLLAPFLREAGLEPKTTSYTNWENSGLDGHIGGHYLTALAQMYASAGSEEAYERLEYMLAELKRAQDAYGTGYIGGVPGSKELWAEIRSGELKPASFSLNNRWVPLYNIHKTYAGLLDAYQHTGNPLAKEMLIDFTDWMIDLTANLSNEQIQSLLISEHGGLNEVFADVAKLTGEEKYLELARQFSQKALLDPLSQENDVLNGMHANTQIPKVIGFETVAAISGDENYHEAAKYFWENVVEERSVAIGGNSVREHFHPTTDFASMITDVQGPETCNTYNMLKLSKKLFQAEGLEKYLDYYEEGLYNHILSSQHPEKGGFVYFTPMRPGHYRVYSQPETSFWCCVGSGIENHGKYNEFIYAYSENELYVNLFIPSTLNWEEKDFSLTQRTNFPEEESTSFLIETKDPKELNLKIRYPRWISQGEFNVEVNGKPFEVNTTSGNYFSIKRKWKDGDRVDVKLPMHLTSERLPDGSDYKALKYGPIVLAAKTGDQDMDGLFADDSRGGHIAAGEIIPLSEVPYFISDETEKVETLVKKVPGKKLTFSASEVLYPNQFKDLEFIPFYKLHDSRYAIYLPLETTEGVEKIRKELEKKEEEEKMLAALTIDRVAPGEQQPEADHFIESQNSNIGTHRDRHWRDAEGWFSYNLVDKEKQARKLRITYFGGDEGRNFKIFINDELISEESFYGLEGNRFFEKDYKLPAGVVKNSDGILKLRFEAVPGSRTAGIYDVRLLKDKEQD</sequence>
<dbReference type="AlphaFoldDB" id="A0A9X3HZ76"/>
<evidence type="ECO:0000313" key="5">
    <source>
        <dbReference type="EMBL" id="MCX2836630.1"/>
    </source>
</evidence>
<dbReference type="InterPro" id="IPR008928">
    <property type="entry name" value="6-hairpin_glycosidase_sf"/>
</dbReference>
<dbReference type="InterPro" id="IPR012878">
    <property type="entry name" value="Beta-AFase-like_GH127_cat"/>
</dbReference>
<evidence type="ECO:0000259" key="4">
    <source>
        <dbReference type="Pfam" id="PF20736"/>
    </source>
</evidence>
<comment type="caution">
    <text evidence="5">The sequence shown here is derived from an EMBL/GenBank/DDBJ whole genome shotgun (WGS) entry which is preliminary data.</text>
</comment>
<gene>
    <name evidence="5" type="ORF">OQ279_00580</name>
</gene>
<reference evidence="5" key="1">
    <citation type="submission" date="2022-11" db="EMBL/GenBank/DDBJ databases">
        <title>Salinimicrobium profundisediminis sp. nov., isolated from deep-sea sediment of the Mariana Trench.</title>
        <authorList>
            <person name="Fu H."/>
        </authorList>
    </citation>
    <scope>NUCLEOTIDE SEQUENCE</scope>
    <source>
        <strain evidence="5">MT39</strain>
    </source>
</reference>
<feature type="domain" description="Non-reducing end beta-L-arabinofuranosidase-like GH127 catalytic" evidence="1">
    <location>
        <begin position="39"/>
        <end position="419"/>
    </location>
</feature>
<feature type="domain" description="Non-reducing end beta-L-arabinofuranosidase-like GH127 middle" evidence="4">
    <location>
        <begin position="430"/>
        <end position="525"/>
    </location>
</feature>
<evidence type="ECO:0000259" key="3">
    <source>
        <dbReference type="Pfam" id="PF20620"/>
    </source>
</evidence>
<keyword evidence="5" id="KW-0378">Hydrolase</keyword>
<organism evidence="5 6">
    <name type="scientific">Salinimicrobium profundisediminis</name>
    <dbReference type="NCBI Taxonomy" id="2994553"/>
    <lineage>
        <taxon>Bacteria</taxon>
        <taxon>Pseudomonadati</taxon>
        <taxon>Bacteroidota</taxon>
        <taxon>Flavobacteriia</taxon>
        <taxon>Flavobacteriales</taxon>
        <taxon>Flavobacteriaceae</taxon>
        <taxon>Salinimicrobium</taxon>
    </lineage>
</organism>
<evidence type="ECO:0000259" key="2">
    <source>
        <dbReference type="Pfam" id="PF16375"/>
    </source>
</evidence>
<feature type="domain" description="Glycoside hydrolase GH146 substrate-binding" evidence="3">
    <location>
        <begin position="662"/>
        <end position="794"/>
    </location>
</feature>
<proteinExistence type="predicted"/>
<dbReference type="Pfam" id="PF20620">
    <property type="entry name" value="DUF6805"/>
    <property type="match status" value="1"/>
</dbReference>
<dbReference type="Pfam" id="PF20736">
    <property type="entry name" value="Glyco_hydro127M"/>
    <property type="match status" value="1"/>
</dbReference>
<dbReference type="SUPFAM" id="SSF48208">
    <property type="entry name" value="Six-hairpin glycosidases"/>
    <property type="match status" value="1"/>
</dbReference>
<dbReference type="PANTHER" id="PTHR31151">
    <property type="entry name" value="PROLINE-TRNA LIGASE (DUF1680)"/>
    <property type="match status" value="1"/>
</dbReference>
<keyword evidence="6" id="KW-1185">Reference proteome</keyword>
<dbReference type="InterPro" id="IPR046544">
    <property type="entry name" value="GH146_SB_dom"/>
</dbReference>
<accession>A0A9X3HZ76</accession>
<dbReference type="Pfam" id="PF07944">
    <property type="entry name" value="Beta-AFase-like_GH127_cat"/>
    <property type="match status" value="1"/>
</dbReference>
<evidence type="ECO:0000313" key="6">
    <source>
        <dbReference type="Proteomes" id="UP001148482"/>
    </source>
</evidence>
<dbReference type="GO" id="GO:0016787">
    <property type="term" value="F:hydrolase activity"/>
    <property type="evidence" value="ECO:0007669"/>
    <property type="project" value="UniProtKB-KW"/>
</dbReference>
<dbReference type="EMBL" id="JAPJDA010000001">
    <property type="protein sequence ID" value="MCX2836630.1"/>
    <property type="molecule type" value="Genomic_DNA"/>
</dbReference>
<protein>
    <submittedName>
        <fullName evidence="5">Glycoside hydrolase family 127 protein</fullName>
    </submittedName>
</protein>
<dbReference type="InterPro" id="IPR049046">
    <property type="entry name" value="Beta-AFase-like_GH127_middle"/>
</dbReference>
<evidence type="ECO:0000259" key="1">
    <source>
        <dbReference type="Pfam" id="PF07944"/>
    </source>
</evidence>
<dbReference type="Proteomes" id="UP001148482">
    <property type="component" value="Unassembled WGS sequence"/>
</dbReference>